<sequence>MALPSKRKTQMCVIVALLIVAILADNSQGIMGWFGNSGKRPNGRRTIIKLQEQLEKAQDNAATHQPTHATHTDLGQHERPGLKKLKHRLRKMAVLGKPMHKCTMHYSLIEQ</sequence>
<feature type="chain" id="PRO_5040994445" evidence="2">
    <location>
        <begin position="25"/>
        <end position="111"/>
    </location>
</feature>
<dbReference type="EMBL" id="MU825411">
    <property type="protein sequence ID" value="KAJ7390757.1"/>
    <property type="molecule type" value="Genomic_DNA"/>
</dbReference>
<gene>
    <name evidence="3" type="ORF">OS493_022315</name>
</gene>
<evidence type="ECO:0000313" key="3">
    <source>
        <dbReference type="EMBL" id="KAJ7390757.1"/>
    </source>
</evidence>
<evidence type="ECO:0000256" key="2">
    <source>
        <dbReference type="SAM" id="SignalP"/>
    </source>
</evidence>
<feature type="region of interest" description="Disordered" evidence="1">
    <location>
        <begin position="58"/>
        <end position="79"/>
    </location>
</feature>
<reference evidence="3" key="1">
    <citation type="submission" date="2023-01" db="EMBL/GenBank/DDBJ databases">
        <title>Genome assembly of the deep-sea coral Lophelia pertusa.</title>
        <authorList>
            <person name="Herrera S."/>
            <person name="Cordes E."/>
        </authorList>
    </citation>
    <scope>NUCLEOTIDE SEQUENCE</scope>
    <source>
        <strain evidence="3">USNM1676648</strain>
        <tissue evidence="3">Polyp</tissue>
    </source>
</reference>
<proteinExistence type="predicted"/>
<accession>A0A9W9ZZJ7</accession>
<feature type="signal peptide" evidence="2">
    <location>
        <begin position="1"/>
        <end position="24"/>
    </location>
</feature>
<protein>
    <submittedName>
        <fullName evidence="3">Uncharacterized protein</fullName>
    </submittedName>
</protein>
<feature type="compositionally biased region" description="Basic and acidic residues" evidence="1">
    <location>
        <begin position="70"/>
        <end position="79"/>
    </location>
</feature>
<dbReference type="AlphaFoldDB" id="A0A9W9ZZJ7"/>
<organism evidence="3 4">
    <name type="scientific">Desmophyllum pertusum</name>
    <dbReference type="NCBI Taxonomy" id="174260"/>
    <lineage>
        <taxon>Eukaryota</taxon>
        <taxon>Metazoa</taxon>
        <taxon>Cnidaria</taxon>
        <taxon>Anthozoa</taxon>
        <taxon>Hexacorallia</taxon>
        <taxon>Scleractinia</taxon>
        <taxon>Caryophylliina</taxon>
        <taxon>Caryophylliidae</taxon>
        <taxon>Desmophyllum</taxon>
    </lineage>
</organism>
<comment type="caution">
    <text evidence="3">The sequence shown here is derived from an EMBL/GenBank/DDBJ whole genome shotgun (WGS) entry which is preliminary data.</text>
</comment>
<keyword evidence="4" id="KW-1185">Reference proteome</keyword>
<evidence type="ECO:0000313" key="4">
    <source>
        <dbReference type="Proteomes" id="UP001163046"/>
    </source>
</evidence>
<keyword evidence="2" id="KW-0732">Signal</keyword>
<name>A0A9W9ZZJ7_9CNID</name>
<evidence type="ECO:0000256" key="1">
    <source>
        <dbReference type="SAM" id="MobiDB-lite"/>
    </source>
</evidence>
<dbReference type="Proteomes" id="UP001163046">
    <property type="component" value="Unassembled WGS sequence"/>
</dbReference>